<evidence type="ECO:0000256" key="1">
    <source>
        <dbReference type="ARBA" id="ARBA00004141"/>
    </source>
</evidence>
<feature type="transmembrane region" description="Helical" evidence="5">
    <location>
        <begin position="81"/>
        <end position="100"/>
    </location>
</feature>
<dbReference type="GO" id="GO:0016020">
    <property type="term" value="C:membrane"/>
    <property type="evidence" value="ECO:0007669"/>
    <property type="project" value="UniProtKB-SubCell"/>
</dbReference>
<protein>
    <submittedName>
        <fullName evidence="6">Uncharacterized protein</fullName>
    </submittedName>
</protein>
<dbReference type="PANTHER" id="PTHR23291">
    <property type="entry name" value="BAX INHIBITOR-RELATED"/>
    <property type="match status" value="1"/>
</dbReference>
<evidence type="ECO:0000256" key="3">
    <source>
        <dbReference type="ARBA" id="ARBA00022989"/>
    </source>
</evidence>
<gene>
    <name evidence="6" type="ORF">AAND1436_LOCUS3481</name>
</gene>
<keyword evidence="2 5" id="KW-0812">Transmembrane</keyword>
<reference evidence="6" key="1">
    <citation type="submission" date="2021-01" db="EMBL/GenBank/DDBJ databases">
        <authorList>
            <person name="Corre E."/>
            <person name="Pelletier E."/>
            <person name="Niang G."/>
            <person name="Scheremetjew M."/>
            <person name="Finn R."/>
            <person name="Kale V."/>
            <person name="Holt S."/>
            <person name="Cochrane G."/>
            <person name="Meng A."/>
            <person name="Brown T."/>
            <person name="Cohen L."/>
        </authorList>
    </citation>
    <scope>NUCLEOTIDE SEQUENCE</scope>
    <source>
        <strain evidence="6">CCMP2222</strain>
    </source>
</reference>
<feature type="transmembrane region" description="Helical" evidence="5">
    <location>
        <begin position="268"/>
        <end position="290"/>
    </location>
</feature>
<feature type="transmembrane region" description="Helical" evidence="5">
    <location>
        <begin position="228"/>
        <end position="247"/>
    </location>
</feature>
<dbReference type="InterPro" id="IPR006214">
    <property type="entry name" value="Bax_inhibitor_1-related"/>
</dbReference>
<feature type="transmembrane region" description="Helical" evidence="5">
    <location>
        <begin position="201"/>
        <end position="222"/>
    </location>
</feature>
<keyword evidence="4 5" id="KW-0472">Membrane</keyword>
<keyword evidence="3 5" id="KW-1133">Transmembrane helix</keyword>
<accession>A0A7S2F099</accession>
<feature type="transmembrane region" description="Helical" evidence="5">
    <location>
        <begin position="115"/>
        <end position="137"/>
    </location>
</feature>
<comment type="subcellular location">
    <subcellularLocation>
        <location evidence="1">Membrane</location>
        <topology evidence="1">Multi-pass membrane protein</topology>
    </subcellularLocation>
</comment>
<dbReference type="Pfam" id="PF01027">
    <property type="entry name" value="Bax1-I"/>
    <property type="match status" value="1"/>
</dbReference>
<sequence length="295" mass="32511">MAQGPYPSPLRASLREPNQIHAGPAGHFGQPASMSQAGWALGNPAEDNAQAEQAGLLGGPGGARDIKQAGIDVRAGFIRKVYGILSAQLALTVVVAFFIWREGKDRDWLRSHEWVLWFSVGMIVVTICVMTCCQSVCRTYPQNYIFLFIFTGFEAILIGFLSAMYTWQSVLLCAGVVMGIFTGLTLYAISSRSDFTGMGPYLMAFLLALLILGIVMAVLPAFGLSITWLNVLYDLLGVTVFSFYIVFDTQLILGEWGGHRLGFSVDDYVFAALNLYMDIINIFLYLLSLLGDRRR</sequence>
<dbReference type="PANTHER" id="PTHR23291:SF47">
    <property type="entry name" value="TRANSMEMBRANE BAX INHIBITOR MOTIF CONTAINING 7"/>
    <property type="match status" value="1"/>
</dbReference>
<organism evidence="6">
    <name type="scientific">Alexandrium andersonii</name>
    <dbReference type="NCBI Taxonomy" id="327968"/>
    <lineage>
        <taxon>Eukaryota</taxon>
        <taxon>Sar</taxon>
        <taxon>Alveolata</taxon>
        <taxon>Dinophyceae</taxon>
        <taxon>Gonyaulacales</taxon>
        <taxon>Pyrocystaceae</taxon>
        <taxon>Alexandrium</taxon>
    </lineage>
</organism>
<proteinExistence type="inferred from homology"/>
<evidence type="ECO:0000256" key="5">
    <source>
        <dbReference type="RuleBase" id="RU004379"/>
    </source>
</evidence>
<dbReference type="AlphaFoldDB" id="A0A7S2F099"/>
<evidence type="ECO:0000256" key="2">
    <source>
        <dbReference type="ARBA" id="ARBA00022692"/>
    </source>
</evidence>
<evidence type="ECO:0000256" key="4">
    <source>
        <dbReference type="ARBA" id="ARBA00023136"/>
    </source>
</evidence>
<evidence type="ECO:0000313" key="6">
    <source>
        <dbReference type="EMBL" id="CAD9367688.1"/>
    </source>
</evidence>
<dbReference type="EMBL" id="HBGQ01006939">
    <property type="protein sequence ID" value="CAD9367688.1"/>
    <property type="molecule type" value="Transcribed_RNA"/>
</dbReference>
<name>A0A7S2F099_9DINO</name>
<comment type="similarity">
    <text evidence="5">Belongs to the BI1 family.</text>
</comment>
<feature type="transmembrane region" description="Helical" evidence="5">
    <location>
        <begin position="144"/>
        <end position="163"/>
    </location>
</feature>